<protein>
    <submittedName>
        <fullName evidence="1">Uncharacterized protein</fullName>
    </submittedName>
</protein>
<organism evidence="1 2">
    <name type="scientific">Candidatus Aeolococcus gillhamiae</name>
    <dbReference type="NCBI Taxonomy" id="3127015"/>
    <lineage>
        <taxon>Bacteria</taxon>
        <taxon>Bacillati</taxon>
        <taxon>Candidatus Dormiibacterota</taxon>
        <taxon>Candidatus Dormibacteria</taxon>
        <taxon>Candidatus Aeolococcales</taxon>
        <taxon>Candidatus Aeolococcaceae</taxon>
        <taxon>Candidatus Aeolococcus</taxon>
    </lineage>
</organism>
<dbReference type="AlphaFoldDB" id="A0A2W5Z8F8"/>
<name>A0A2W5Z8F8_9BACT</name>
<comment type="caution">
    <text evidence="1">The sequence shown here is derived from an EMBL/GenBank/DDBJ whole genome shotgun (WGS) entry which is preliminary data.</text>
</comment>
<evidence type="ECO:0000313" key="2">
    <source>
        <dbReference type="Proteomes" id="UP000248724"/>
    </source>
</evidence>
<evidence type="ECO:0000313" key="1">
    <source>
        <dbReference type="EMBL" id="PZR79106.1"/>
    </source>
</evidence>
<dbReference type="EMBL" id="QHBU01000224">
    <property type="protein sequence ID" value="PZR79106.1"/>
    <property type="molecule type" value="Genomic_DNA"/>
</dbReference>
<gene>
    <name evidence="1" type="ORF">DLM65_11445</name>
</gene>
<reference evidence="1 2" key="1">
    <citation type="journal article" date="2017" name="Nature">
        <title>Atmospheric trace gases support primary production in Antarctic desert surface soil.</title>
        <authorList>
            <person name="Ji M."/>
            <person name="Greening C."/>
            <person name="Vanwonterghem I."/>
            <person name="Carere C.R."/>
            <person name="Bay S.K."/>
            <person name="Steen J.A."/>
            <person name="Montgomery K."/>
            <person name="Lines T."/>
            <person name="Beardall J."/>
            <person name="van Dorst J."/>
            <person name="Snape I."/>
            <person name="Stott M.B."/>
            <person name="Hugenholtz P."/>
            <person name="Ferrari B.C."/>
        </authorList>
    </citation>
    <scope>NUCLEOTIDE SEQUENCE [LARGE SCALE GENOMIC DNA]</scope>
    <source>
        <strain evidence="1">RRmetagenome_bin12</strain>
    </source>
</reference>
<accession>A0A2W5Z8F8</accession>
<proteinExistence type="predicted"/>
<sequence length="99" mass="10644">MLVMRAGAEATTRAPGAVLHATWRAFSPLLHSTLLPTSMREEQQGQTEANLAVMIMADSVVVGRWWWLAGGAGRSLLPTTINLSAGCPARKCLLSISRK</sequence>
<dbReference type="Proteomes" id="UP000248724">
    <property type="component" value="Unassembled WGS sequence"/>
</dbReference>